<feature type="signal peptide" evidence="7">
    <location>
        <begin position="1"/>
        <end position="28"/>
    </location>
</feature>
<keyword evidence="3 7" id="KW-0732">Signal</keyword>
<keyword evidence="2" id="KW-0645">Protease</keyword>
<dbReference type="Pfam" id="PF00877">
    <property type="entry name" value="NLPC_P60"/>
    <property type="match status" value="1"/>
</dbReference>
<evidence type="ECO:0000256" key="6">
    <source>
        <dbReference type="ARBA" id="ARBA00022807"/>
    </source>
</evidence>
<dbReference type="SUPFAM" id="SSF54001">
    <property type="entry name" value="Cysteine proteinases"/>
    <property type="match status" value="1"/>
</dbReference>
<keyword evidence="6" id="KW-0788">Thiol protease</keyword>
<keyword evidence="4" id="KW-0677">Repeat</keyword>
<feature type="domain" description="LysM" evidence="8">
    <location>
        <begin position="31"/>
        <end position="74"/>
    </location>
</feature>
<reference evidence="10 11" key="1">
    <citation type="submission" date="2020-01" db="EMBL/GenBank/DDBJ databases">
        <title>Whole genome sequence of Heliobacterium gestii DSM 11169.</title>
        <authorList>
            <person name="Kyndt J.A."/>
            <person name="Meyer T.E."/>
        </authorList>
    </citation>
    <scope>NUCLEOTIDE SEQUENCE [LARGE SCALE GENOMIC DNA]</scope>
    <source>
        <strain evidence="10 11">DSM 11169</strain>
    </source>
</reference>
<dbReference type="InterPro" id="IPR018392">
    <property type="entry name" value="LysM"/>
</dbReference>
<dbReference type="Gene3D" id="3.10.350.10">
    <property type="entry name" value="LysM domain"/>
    <property type="match status" value="2"/>
</dbReference>
<name>A0A845L9R7_HELGE</name>
<dbReference type="PANTHER" id="PTHR47053">
    <property type="entry name" value="MUREIN DD-ENDOPEPTIDASE MEPH-RELATED"/>
    <property type="match status" value="1"/>
</dbReference>
<dbReference type="EMBL" id="WXEX01000003">
    <property type="protein sequence ID" value="MZP42331.1"/>
    <property type="molecule type" value="Genomic_DNA"/>
</dbReference>
<dbReference type="InterPro" id="IPR036779">
    <property type="entry name" value="LysM_dom_sf"/>
</dbReference>
<dbReference type="AlphaFoldDB" id="A0A845L9R7"/>
<gene>
    <name evidence="10" type="ORF">GTO89_04655</name>
</gene>
<accession>A0A845L9R7</accession>
<dbReference type="CDD" id="cd00118">
    <property type="entry name" value="LysM"/>
    <property type="match status" value="2"/>
</dbReference>
<dbReference type="InterPro" id="IPR000064">
    <property type="entry name" value="NLP_P60_dom"/>
</dbReference>
<dbReference type="InterPro" id="IPR038765">
    <property type="entry name" value="Papain-like_cys_pep_sf"/>
</dbReference>
<evidence type="ECO:0000259" key="9">
    <source>
        <dbReference type="PROSITE" id="PS51935"/>
    </source>
</evidence>
<evidence type="ECO:0000256" key="4">
    <source>
        <dbReference type="ARBA" id="ARBA00022737"/>
    </source>
</evidence>
<dbReference type="PANTHER" id="PTHR47053:SF1">
    <property type="entry name" value="MUREIN DD-ENDOPEPTIDASE MEPH-RELATED"/>
    <property type="match status" value="1"/>
</dbReference>
<evidence type="ECO:0000256" key="2">
    <source>
        <dbReference type="ARBA" id="ARBA00022670"/>
    </source>
</evidence>
<dbReference type="SUPFAM" id="SSF54106">
    <property type="entry name" value="LysM domain"/>
    <property type="match status" value="2"/>
</dbReference>
<evidence type="ECO:0000313" key="10">
    <source>
        <dbReference type="EMBL" id="MZP42331.1"/>
    </source>
</evidence>
<keyword evidence="11" id="KW-1185">Reference proteome</keyword>
<dbReference type="SMART" id="SM00257">
    <property type="entry name" value="LysM"/>
    <property type="match status" value="2"/>
</dbReference>
<dbReference type="PROSITE" id="PS51935">
    <property type="entry name" value="NLPC_P60"/>
    <property type="match status" value="1"/>
</dbReference>
<dbReference type="Pfam" id="PF01476">
    <property type="entry name" value="LysM"/>
    <property type="match status" value="2"/>
</dbReference>
<sequence>MKQTTYAKMLLSTLAIVGTMMLPGIAHAYSTSYTVKGGDVLWNIGNKWGVTVQQIMSQNNFTFDVVYPGQVIQIPITQYTVVSGDTFYKISQKTRVPLDQLIAANLQVKNPANLLPGQVLKVPVVPPPKLSASQTADNVIATAKKYLGTRYVYGARPWDTTAFDCSSYTQYVFGVNNIQLRRVASDQAMQGTAVSRDQLRKGDLLFFWNDSTKNLPGIERIGHVGIYIGNRDFIEAAGTGVGVVIRSIDNPYYVKTYVTARRVIQ</sequence>
<dbReference type="Gene3D" id="3.90.1720.10">
    <property type="entry name" value="endopeptidase domain like (from Nostoc punctiforme)"/>
    <property type="match status" value="1"/>
</dbReference>
<proteinExistence type="inferred from homology"/>
<feature type="domain" description="NlpC/P60" evidence="9">
    <location>
        <begin position="133"/>
        <end position="264"/>
    </location>
</feature>
<organism evidence="10 11">
    <name type="scientific">Heliomicrobium gestii</name>
    <name type="common">Heliobacterium gestii</name>
    <dbReference type="NCBI Taxonomy" id="2699"/>
    <lineage>
        <taxon>Bacteria</taxon>
        <taxon>Bacillati</taxon>
        <taxon>Bacillota</taxon>
        <taxon>Clostridia</taxon>
        <taxon>Eubacteriales</taxon>
        <taxon>Heliobacteriaceae</taxon>
        <taxon>Heliomicrobium</taxon>
    </lineage>
</organism>
<protein>
    <submittedName>
        <fullName evidence="10">LysM peptidoglycan-binding domain-containing protein</fullName>
    </submittedName>
</protein>
<keyword evidence="5" id="KW-0378">Hydrolase</keyword>
<evidence type="ECO:0000256" key="5">
    <source>
        <dbReference type="ARBA" id="ARBA00022801"/>
    </source>
</evidence>
<dbReference type="Proteomes" id="UP000471031">
    <property type="component" value="Unassembled WGS sequence"/>
</dbReference>
<evidence type="ECO:0000259" key="8">
    <source>
        <dbReference type="PROSITE" id="PS51782"/>
    </source>
</evidence>
<comment type="caution">
    <text evidence="10">The sequence shown here is derived from an EMBL/GenBank/DDBJ whole genome shotgun (WGS) entry which is preliminary data.</text>
</comment>
<dbReference type="GO" id="GO:0008234">
    <property type="term" value="F:cysteine-type peptidase activity"/>
    <property type="evidence" value="ECO:0007669"/>
    <property type="project" value="UniProtKB-KW"/>
</dbReference>
<feature type="chain" id="PRO_5032609465" evidence="7">
    <location>
        <begin position="29"/>
        <end position="265"/>
    </location>
</feature>
<evidence type="ECO:0000256" key="1">
    <source>
        <dbReference type="ARBA" id="ARBA00007074"/>
    </source>
</evidence>
<evidence type="ECO:0000256" key="3">
    <source>
        <dbReference type="ARBA" id="ARBA00022729"/>
    </source>
</evidence>
<evidence type="ECO:0000256" key="7">
    <source>
        <dbReference type="SAM" id="SignalP"/>
    </source>
</evidence>
<dbReference type="OrthoDB" id="9808890at2"/>
<dbReference type="RefSeq" id="WP_161260899.1">
    <property type="nucleotide sequence ID" value="NZ_JAFBDC010000006.1"/>
</dbReference>
<comment type="similarity">
    <text evidence="1">Belongs to the peptidase C40 family.</text>
</comment>
<evidence type="ECO:0000313" key="11">
    <source>
        <dbReference type="Proteomes" id="UP000471031"/>
    </source>
</evidence>
<dbReference type="GO" id="GO:0006508">
    <property type="term" value="P:proteolysis"/>
    <property type="evidence" value="ECO:0007669"/>
    <property type="project" value="UniProtKB-KW"/>
</dbReference>
<feature type="domain" description="LysM" evidence="8">
    <location>
        <begin position="77"/>
        <end position="122"/>
    </location>
</feature>
<dbReference type="PROSITE" id="PS51782">
    <property type="entry name" value="LYSM"/>
    <property type="match status" value="2"/>
</dbReference>
<dbReference type="InterPro" id="IPR051202">
    <property type="entry name" value="Peptidase_C40"/>
</dbReference>